<dbReference type="STRING" id="1442369.A0A0D2HFX4"/>
<dbReference type="SUPFAM" id="SSF109604">
    <property type="entry name" value="HD-domain/PDEase-like"/>
    <property type="match status" value="1"/>
</dbReference>
<name>A0A0D2HFX4_9EURO</name>
<dbReference type="AlphaFoldDB" id="A0A0D2HFX4"/>
<dbReference type="Gene3D" id="2.60.120.620">
    <property type="entry name" value="q2cbj1_9rhob like domain"/>
    <property type="match status" value="1"/>
</dbReference>
<dbReference type="InterPro" id="IPR008775">
    <property type="entry name" value="Phytyl_CoA_dOase-like"/>
</dbReference>
<dbReference type="VEuPathDB" id="FungiDB:Z518_00623"/>
<accession>A0A0D2HFX4</accession>
<proteinExistence type="predicted"/>
<dbReference type="PANTHER" id="PTHR40202">
    <property type="match status" value="1"/>
</dbReference>
<feature type="region of interest" description="Disordered" evidence="1">
    <location>
        <begin position="1"/>
        <end position="28"/>
    </location>
</feature>
<dbReference type="NCBIfam" id="TIGR00277">
    <property type="entry name" value="HDIG"/>
    <property type="match status" value="1"/>
</dbReference>
<dbReference type="InterPro" id="IPR006674">
    <property type="entry name" value="HD_domain"/>
</dbReference>
<dbReference type="InterPro" id="IPR006675">
    <property type="entry name" value="HDIG_dom"/>
</dbReference>
<evidence type="ECO:0000259" key="2">
    <source>
        <dbReference type="Pfam" id="PF01966"/>
    </source>
</evidence>
<dbReference type="RefSeq" id="XP_013276679.1">
    <property type="nucleotide sequence ID" value="XM_013421225.1"/>
</dbReference>
<dbReference type="GeneID" id="25288694"/>
<dbReference type="OrthoDB" id="445007at2759"/>
<evidence type="ECO:0000313" key="4">
    <source>
        <dbReference type="Proteomes" id="UP000053617"/>
    </source>
</evidence>
<reference evidence="3 4" key="1">
    <citation type="submission" date="2015-01" db="EMBL/GenBank/DDBJ databases">
        <title>The Genome Sequence of Rhinocladiella mackenzie CBS 650.93.</title>
        <authorList>
            <consortium name="The Broad Institute Genomics Platform"/>
            <person name="Cuomo C."/>
            <person name="de Hoog S."/>
            <person name="Gorbushina A."/>
            <person name="Stielow B."/>
            <person name="Teixiera M."/>
            <person name="Abouelleil A."/>
            <person name="Chapman S.B."/>
            <person name="Priest M."/>
            <person name="Young S.K."/>
            <person name="Wortman J."/>
            <person name="Nusbaum C."/>
            <person name="Birren B."/>
        </authorList>
    </citation>
    <scope>NUCLEOTIDE SEQUENCE [LARGE SCALE GENOMIC DNA]</scope>
    <source>
        <strain evidence="3 4">CBS 650.93</strain>
    </source>
</reference>
<dbReference type="HOGENOM" id="CLU_554329_0_0_1"/>
<feature type="domain" description="HD" evidence="2">
    <location>
        <begin position="333"/>
        <end position="428"/>
    </location>
</feature>
<dbReference type="Pfam" id="PF05721">
    <property type="entry name" value="PhyH"/>
    <property type="match status" value="1"/>
</dbReference>
<dbReference type="EMBL" id="KN847475">
    <property type="protein sequence ID" value="KIX09543.1"/>
    <property type="molecule type" value="Genomic_DNA"/>
</dbReference>
<keyword evidence="4" id="KW-1185">Reference proteome</keyword>
<evidence type="ECO:0000313" key="3">
    <source>
        <dbReference type="EMBL" id="KIX09543.1"/>
    </source>
</evidence>
<dbReference type="Gene3D" id="1.10.3210.10">
    <property type="entry name" value="Hypothetical protein af1432"/>
    <property type="match status" value="1"/>
</dbReference>
<dbReference type="PANTHER" id="PTHR40202:SF1">
    <property type="entry name" value="HD DOMAIN-CONTAINING PROTEIN"/>
    <property type="match status" value="1"/>
</dbReference>
<dbReference type="Proteomes" id="UP000053617">
    <property type="component" value="Unassembled WGS sequence"/>
</dbReference>
<dbReference type="InterPro" id="IPR052567">
    <property type="entry name" value="OP_Dioxygenase"/>
</dbReference>
<sequence length="509" mass="56506">MASTEISWRLTDQGDHSGGEETEMSLSPEQRQFFRDHGYLILRDVLSKEETKDLQRWAQEVHDWPTNENSPWMPYEEINAQGKKVLCRTENYAHSHPGFNSLLRGPKLLGLLRQLAGEDMLLFKEKINYKLAGSGGFAPHVDSTAYAHIKNITHLAILLAADPSNMTNGGLEVVDGSHEMDIPIGSDNCIEPEWVKKQKWTSITLEAGHLLIFGSYLAHRSGINHSHSDRKAIYATYNCASEGDLHDEYYAHRKVVWPPTRLRKMGETYQEGALRYGYGSPMLSVDAGKQLEFEEGTRAQSASTAAQAASRIIEILQSYGQSDYIGEAISQVEHSLQCANLAAQSSADAATVVAALLHDIGQIIPESEAEQLLGGEKVRDMCRGVIPADDAKTSNRVGRISHETLGARYLRTLGFPEKVAELVEAHVPAKRYLCAAEKGYYDTLSEASKESLKFQGGPMSGEEVRTWSEAKWAKEKTNLRRWDDGAKVVGLDVPGLETYRSILEQVLSS</sequence>
<gene>
    <name evidence="3" type="ORF">Z518_00623</name>
</gene>
<dbReference type="Pfam" id="PF01966">
    <property type="entry name" value="HD"/>
    <property type="match status" value="1"/>
</dbReference>
<evidence type="ECO:0000256" key="1">
    <source>
        <dbReference type="SAM" id="MobiDB-lite"/>
    </source>
</evidence>
<organism evidence="3 4">
    <name type="scientific">Rhinocladiella mackenziei CBS 650.93</name>
    <dbReference type="NCBI Taxonomy" id="1442369"/>
    <lineage>
        <taxon>Eukaryota</taxon>
        <taxon>Fungi</taxon>
        <taxon>Dikarya</taxon>
        <taxon>Ascomycota</taxon>
        <taxon>Pezizomycotina</taxon>
        <taxon>Eurotiomycetes</taxon>
        <taxon>Chaetothyriomycetidae</taxon>
        <taxon>Chaetothyriales</taxon>
        <taxon>Herpotrichiellaceae</taxon>
        <taxon>Rhinocladiella</taxon>
    </lineage>
</organism>
<dbReference type="SUPFAM" id="SSF51197">
    <property type="entry name" value="Clavaminate synthase-like"/>
    <property type="match status" value="1"/>
</dbReference>
<protein>
    <recommendedName>
        <fullName evidence="2">HD domain-containing protein</fullName>
    </recommendedName>
</protein>